<evidence type="ECO:0000256" key="3">
    <source>
        <dbReference type="ARBA" id="ARBA00012916"/>
    </source>
</evidence>
<keyword evidence="8" id="KW-0677">Repeat</keyword>
<dbReference type="FunFam" id="3.40.50.10490:FF:000001">
    <property type="entry name" value="Glutamine--fructose-6-phosphate aminotransferase [isomerizing]"/>
    <property type="match status" value="1"/>
</dbReference>
<dbReference type="PROSITE" id="PS51278">
    <property type="entry name" value="GATASE_TYPE_2"/>
    <property type="match status" value="1"/>
</dbReference>
<evidence type="ECO:0000256" key="10">
    <source>
        <dbReference type="ARBA" id="ARBA00055466"/>
    </source>
</evidence>
<dbReference type="CDD" id="cd05009">
    <property type="entry name" value="SIS_GlmS_GlmD_2"/>
    <property type="match status" value="1"/>
</dbReference>
<comment type="function">
    <text evidence="10 11">Catalyzes the first step in hexosamine metabolism, converting fructose-6P into glucosamine-6P using glutamine as a nitrogen source.</text>
</comment>
<dbReference type="GO" id="GO:0005975">
    <property type="term" value="P:carbohydrate metabolic process"/>
    <property type="evidence" value="ECO:0007669"/>
    <property type="project" value="UniProtKB-UniRule"/>
</dbReference>
<organism evidence="15">
    <name type="scientific">Ignisphaera aggregans</name>
    <dbReference type="NCBI Taxonomy" id="334771"/>
    <lineage>
        <taxon>Archaea</taxon>
        <taxon>Thermoproteota</taxon>
        <taxon>Thermoprotei</taxon>
        <taxon>Desulfurococcales</taxon>
        <taxon>Desulfurococcaceae</taxon>
        <taxon>Ignisphaera</taxon>
    </lineage>
</organism>
<dbReference type="InterPro" id="IPR035466">
    <property type="entry name" value="GlmS/AgaS_SIS"/>
</dbReference>
<dbReference type="InterPro" id="IPR046348">
    <property type="entry name" value="SIS_dom_sf"/>
</dbReference>
<keyword evidence="7 11" id="KW-0808">Transferase</keyword>
<dbReference type="NCBIfam" id="TIGR01135">
    <property type="entry name" value="glmS"/>
    <property type="match status" value="1"/>
</dbReference>
<dbReference type="Gene3D" id="3.40.50.10490">
    <property type="entry name" value="Glucose-6-phosphate isomerase like protein, domain 1"/>
    <property type="match status" value="2"/>
</dbReference>
<gene>
    <name evidence="11 15" type="primary">glmS</name>
    <name evidence="14" type="ORF">ENT99_07505</name>
    <name evidence="15" type="ORF">ENU64_03400</name>
</gene>
<feature type="active site" description="Nucleophile; for GATase activity" evidence="11">
    <location>
        <position position="11"/>
    </location>
</feature>
<dbReference type="CDD" id="cd05008">
    <property type="entry name" value="SIS_GlmS_GlmD_1"/>
    <property type="match status" value="1"/>
</dbReference>
<feature type="active site" description="For Fru-6P isomerization activity" evidence="11">
    <location>
        <position position="618"/>
    </location>
</feature>
<evidence type="ECO:0000256" key="5">
    <source>
        <dbReference type="ARBA" id="ARBA00022490"/>
    </source>
</evidence>
<evidence type="ECO:0000256" key="7">
    <source>
        <dbReference type="ARBA" id="ARBA00022679"/>
    </source>
</evidence>
<dbReference type="InterPro" id="IPR047084">
    <property type="entry name" value="GFAT_N"/>
</dbReference>
<dbReference type="AlphaFoldDB" id="A0A7J3MYA8"/>
<dbReference type="GO" id="GO:0097367">
    <property type="term" value="F:carbohydrate derivative binding"/>
    <property type="evidence" value="ECO:0007669"/>
    <property type="project" value="InterPro"/>
</dbReference>
<dbReference type="InterPro" id="IPR035490">
    <property type="entry name" value="GlmS/FrlB_SIS"/>
</dbReference>
<dbReference type="FunFam" id="3.60.20.10:FF:000006">
    <property type="entry name" value="Glutamine--fructose-6-phosphate aminotransferase [isomerizing]"/>
    <property type="match status" value="1"/>
</dbReference>
<evidence type="ECO:0000256" key="4">
    <source>
        <dbReference type="ARBA" id="ARBA00016090"/>
    </source>
</evidence>
<proteinExistence type="inferred from homology"/>
<sequence length="623" mass="69197">MCCNALVKSLCGIIGIVCGSRGTEVFGKQLGLVIRDSLLSLEYRGYDSVGFAIVVDNGRIIVRKSKGKILDVEAKLGFIDYDGSTAIGHTRWATHGEPSDFNAHPHTDCSNTIAVVHNGIISNYSELKKKLLEKGHIFISETDSEVVPHLVEEFVRNGFTVLEAVKQLVKILKGTYALLVITSIDPHKIYFIKNVSPLVIGVGDRAIFIASDIPAFLRYTNRIIVLNDGDFGYISPTNIYIENIDRGAIDWRNRVRVIDWTPDMAMKEGYPHFMLKEIHEQPIALKNTLFSIVDEVEEVSRLLINADRVFLTGCGTSFHAALAGEYMLNILCGINTTTFISSEYIRFKKIFREGDILVAVSQSGETIDTLMAIREAKKRGARVIAISNVIDSAIPRESDIAIYTRAGPEIGVAATKTFTSQLLVFITIAVKLAKLLGSEIMSTIESIERELSELPSISRNIINIYEPRIKKFSEKLKEHGNAFYLGRGIGVPISMEGALKLKEIAYIHAEAYPAGESKHGPIALIEEGFPVFFTVLNDEYRELILGNIEEMKARKALTIGLVPKGYEEAKKRLDIVFELPRLSIYTASIVYTIPYQLIAYYTAIGKGLNPDKPRNLAKTVTVE</sequence>
<evidence type="ECO:0000259" key="13">
    <source>
        <dbReference type="PROSITE" id="PS51464"/>
    </source>
</evidence>
<evidence type="ECO:0000259" key="12">
    <source>
        <dbReference type="PROSITE" id="PS51278"/>
    </source>
</evidence>
<dbReference type="EC" id="2.6.1.16" evidence="3 11"/>
<dbReference type="SUPFAM" id="SSF53697">
    <property type="entry name" value="SIS domain"/>
    <property type="match status" value="1"/>
</dbReference>
<dbReference type="GO" id="GO:0006002">
    <property type="term" value="P:fructose 6-phosphate metabolic process"/>
    <property type="evidence" value="ECO:0007669"/>
    <property type="project" value="TreeGrafter"/>
</dbReference>
<dbReference type="GO" id="GO:0004360">
    <property type="term" value="F:glutamine-fructose-6-phosphate transaminase (isomerizing) activity"/>
    <property type="evidence" value="ECO:0007669"/>
    <property type="project" value="UniProtKB-UniRule"/>
</dbReference>
<dbReference type="Gene3D" id="3.60.20.10">
    <property type="entry name" value="Glutamine Phosphoribosylpyrophosphate, subunit 1, domain 1"/>
    <property type="match status" value="1"/>
</dbReference>
<keyword evidence="5 11" id="KW-0963">Cytoplasm</keyword>
<comment type="caution">
    <text evidence="15">The sequence shown here is derived from an EMBL/GenBank/DDBJ whole genome shotgun (WGS) entry which is preliminary data.</text>
</comment>
<dbReference type="InterPro" id="IPR001347">
    <property type="entry name" value="SIS_dom"/>
</dbReference>
<evidence type="ECO:0000256" key="8">
    <source>
        <dbReference type="ARBA" id="ARBA00022737"/>
    </source>
</evidence>
<comment type="caution">
    <text evidence="11">Lacks conserved residue(s) required for the propagation of feature annotation.</text>
</comment>
<evidence type="ECO:0000256" key="6">
    <source>
        <dbReference type="ARBA" id="ARBA00022576"/>
    </source>
</evidence>
<dbReference type="SUPFAM" id="SSF56235">
    <property type="entry name" value="N-terminal nucleophile aminohydrolases (Ntn hydrolases)"/>
    <property type="match status" value="1"/>
</dbReference>
<feature type="domain" description="SIS" evidence="13">
    <location>
        <begin position="472"/>
        <end position="613"/>
    </location>
</feature>
<comment type="subunit">
    <text evidence="11">Homodimer.</text>
</comment>
<dbReference type="PANTHER" id="PTHR10937">
    <property type="entry name" value="GLUCOSAMINE--FRUCTOSE-6-PHOSPHATE AMINOTRANSFERASE, ISOMERIZING"/>
    <property type="match status" value="1"/>
</dbReference>
<keyword evidence="9" id="KW-0315">Glutamine amidotransferase</keyword>
<dbReference type="PROSITE" id="PS51464">
    <property type="entry name" value="SIS"/>
    <property type="match status" value="2"/>
</dbReference>
<evidence type="ECO:0000256" key="11">
    <source>
        <dbReference type="HAMAP-Rule" id="MF_00164"/>
    </source>
</evidence>
<dbReference type="GO" id="GO:0005737">
    <property type="term" value="C:cytoplasm"/>
    <property type="evidence" value="ECO:0007669"/>
    <property type="project" value="UniProtKB-SubCell"/>
</dbReference>
<dbReference type="InterPro" id="IPR029055">
    <property type="entry name" value="Ntn_hydrolases_N"/>
</dbReference>
<dbReference type="HAMAP" id="MF_00164">
    <property type="entry name" value="GlmS"/>
    <property type="match status" value="1"/>
</dbReference>
<feature type="domain" description="Glutamine amidotransferase type-2" evidence="12">
    <location>
        <begin position="11"/>
        <end position="237"/>
    </location>
</feature>
<name>A0A7J3MYA8_9CREN</name>
<dbReference type="CDD" id="cd00714">
    <property type="entry name" value="GFAT"/>
    <property type="match status" value="1"/>
</dbReference>
<reference evidence="15" key="1">
    <citation type="journal article" date="2020" name="mSystems">
        <title>Genome- and Community-Level Interaction Insights into Carbon Utilization and Element Cycling Functions of Hydrothermarchaeota in Hydrothermal Sediment.</title>
        <authorList>
            <person name="Zhou Z."/>
            <person name="Liu Y."/>
            <person name="Xu W."/>
            <person name="Pan J."/>
            <person name="Luo Z.H."/>
            <person name="Li M."/>
        </authorList>
    </citation>
    <scope>NUCLEOTIDE SEQUENCE [LARGE SCALE GENOMIC DNA]</scope>
    <source>
        <strain evidence="14">SpSt-629</strain>
        <strain evidence="15">SpSt-688</strain>
    </source>
</reference>
<dbReference type="PANTHER" id="PTHR10937:SF0">
    <property type="entry name" value="GLUTAMINE--FRUCTOSE-6-PHOSPHATE TRANSAMINASE (ISOMERIZING)"/>
    <property type="match status" value="1"/>
</dbReference>
<dbReference type="EMBL" id="DTAU01000142">
    <property type="protein sequence ID" value="HFQ79522.1"/>
    <property type="molecule type" value="Genomic_DNA"/>
</dbReference>
<feature type="domain" description="SIS" evidence="13">
    <location>
        <begin position="299"/>
        <end position="438"/>
    </location>
</feature>
<dbReference type="InterPro" id="IPR005855">
    <property type="entry name" value="GFAT"/>
</dbReference>
<comment type="catalytic activity">
    <reaction evidence="1 11">
        <text>D-fructose 6-phosphate + L-glutamine = D-glucosamine 6-phosphate + L-glutamate</text>
        <dbReference type="Rhea" id="RHEA:13237"/>
        <dbReference type="ChEBI" id="CHEBI:29985"/>
        <dbReference type="ChEBI" id="CHEBI:58359"/>
        <dbReference type="ChEBI" id="CHEBI:58725"/>
        <dbReference type="ChEBI" id="CHEBI:61527"/>
        <dbReference type="EC" id="2.6.1.16"/>
    </reaction>
</comment>
<evidence type="ECO:0000256" key="9">
    <source>
        <dbReference type="ARBA" id="ARBA00022962"/>
    </source>
</evidence>
<dbReference type="NCBIfam" id="NF001484">
    <property type="entry name" value="PRK00331.1"/>
    <property type="match status" value="1"/>
</dbReference>
<accession>A0A7J3MYA8</accession>
<evidence type="ECO:0000256" key="2">
    <source>
        <dbReference type="ARBA" id="ARBA00004496"/>
    </source>
</evidence>
<dbReference type="Pfam" id="PF01380">
    <property type="entry name" value="SIS"/>
    <property type="match status" value="2"/>
</dbReference>
<keyword evidence="6 11" id="KW-0032">Aminotransferase</keyword>
<dbReference type="Pfam" id="PF13522">
    <property type="entry name" value="GATase_6"/>
    <property type="match status" value="1"/>
</dbReference>
<evidence type="ECO:0000313" key="14">
    <source>
        <dbReference type="EMBL" id="HFQ79522.1"/>
    </source>
</evidence>
<dbReference type="GO" id="GO:0006487">
    <property type="term" value="P:protein N-linked glycosylation"/>
    <property type="evidence" value="ECO:0007669"/>
    <property type="project" value="TreeGrafter"/>
</dbReference>
<dbReference type="InterPro" id="IPR017932">
    <property type="entry name" value="GATase_2_dom"/>
</dbReference>
<dbReference type="GO" id="GO:0006047">
    <property type="term" value="P:UDP-N-acetylglucosamine metabolic process"/>
    <property type="evidence" value="ECO:0007669"/>
    <property type="project" value="TreeGrafter"/>
</dbReference>
<protein>
    <recommendedName>
        <fullName evidence="4 11">Glutamine--fructose-6-phosphate aminotransferase [isomerizing]</fullName>
        <ecNumber evidence="3 11">2.6.1.16</ecNumber>
    </recommendedName>
    <alternativeName>
        <fullName evidence="11">D-fructose-6-phosphate amidotransferase</fullName>
    </alternativeName>
    <alternativeName>
        <fullName evidence="11">GFAT</fullName>
    </alternativeName>
    <alternativeName>
        <fullName evidence="11">Glucosamine-6-phosphate synthase</fullName>
    </alternativeName>
    <alternativeName>
        <fullName evidence="11">Hexosephosphate aminotransferase</fullName>
    </alternativeName>
    <alternativeName>
        <fullName evidence="11">L-glutamine--D-fructose-6-phosphate amidotransferase</fullName>
    </alternativeName>
</protein>
<dbReference type="EMBL" id="DTDH01000099">
    <property type="protein sequence ID" value="HGT98456.1"/>
    <property type="molecule type" value="Genomic_DNA"/>
</dbReference>
<evidence type="ECO:0000256" key="1">
    <source>
        <dbReference type="ARBA" id="ARBA00001031"/>
    </source>
</evidence>
<evidence type="ECO:0000313" key="15">
    <source>
        <dbReference type="EMBL" id="HGT98456.1"/>
    </source>
</evidence>
<comment type="subcellular location">
    <subcellularLocation>
        <location evidence="2 11">Cytoplasm</location>
    </subcellularLocation>
</comment>